<name>A0A511UZ76_9BACI</name>
<reference evidence="2 3" key="1">
    <citation type="submission" date="2019-07" db="EMBL/GenBank/DDBJ databases">
        <title>Whole genome shotgun sequence of Cerasibacillus quisquiliarum NBRC 102429.</title>
        <authorList>
            <person name="Hosoyama A."/>
            <person name="Uohara A."/>
            <person name="Ohji S."/>
            <person name="Ichikawa N."/>
        </authorList>
    </citation>
    <scope>NUCLEOTIDE SEQUENCE [LARGE SCALE GENOMIC DNA]</scope>
    <source>
        <strain evidence="2 3">NBRC 102429</strain>
    </source>
</reference>
<evidence type="ECO:0000256" key="1">
    <source>
        <dbReference type="SAM" id="Phobius"/>
    </source>
</evidence>
<organism evidence="2 3">
    <name type="scientific">Cerasibacillus quisquiliarum</name>
    <dbReference type="NCBI Taxonomy" id="227865"/>
    <lineage>
        <taxon>Bacteria</taxon>
        <taxon>Bacillati</taxon>
        <taxon>Bacillota</taxon>
        <taxon>Bacilli</taxon>
        <taxon>Bacillales</taxon>
        <taxon>Bacillaceae</taxon>
        <taxon>Cerasibacillus</taxon>
    </lineage>
</organism>
<keyword evidence="1" id="KW-1133">Transmembrane helix</keyword>
<comment type="caution">
    <text evidence="2">The sequence shown here is derived from an EMBL/GenBank/DDBJ whole genome shotgun (WGS) entry which is preliminary data.</text>
</comment>
<keyword evidence="3" id="KW-1185">Reference proteome</keyword>
<keyword evidence="1" id="KW-0812">Transmembrane</keyword>
<sequence length="52" mass="5855">MIVTVFKVLLLFMIAVSFIYVSGEDKDKDLRTQMTAICIAAIIAFLIAEKFL</sequence>
<dbReference type="RefSeq" id="WP_170226711.1">
    <property type="nucleotide sequence ID" value="NZ_BJXW01000025.1"/>
</dbReference>
<keyword evidence="1" id="KW-0472">Membrane</keyword>
<dbReference type="Proteomes" id="UP000321491">
    <property type="component" value="Unassembled WGS sequence"/>
</dbReference>
<evidence type="ECO:0000313" key="2">
    <source>
        <dbReference type="EMBL" id="GEN31940.1"/>
    </source>
</evidence>
<protein>
    <submittedName>
        <fullName evidence="2">Uncharacterized protein</fullName>
    </submittedName>
</protein>
<proteinExistence type="predicted"/>
<gene>
    <name evidence="2" type="ORF">CQU01_21780</name>
</gene>
<evidence type="ECO:0000313" key="3">
    <source>
        <dbReference type="Proteomes" id="UP000321491"/>
    </source>
</evidence>
<dbReference type="EMBL" id="BJXW01000025">
    <property type="protein sequence ID" value="GEN31940.1"/>
    <property type="molecule type" value="Genomic_DNA"/>
</dbReference>
<feature type="transmembrane region" description="Helical" evidence="1">
    <location>
        <begin position="33"/>
        <end position="51"/>
    </location>
</feature>
<accession>A0A511UZ76</accession>
<dbReference type="AlphaFoldDB" id="A0A511UZ76"/>